<reference evidence="1 2" key="1">
    <citation type="submission" date="2013-01" db="EMBL/GenBank/DDBJ databases">
        <authorList>
            <person name="Harkins D.M."/>
            <person name="Durkin A.S."/>
            <person name="Brinkac L.M."/>
            <person name="Haft D.H."/>
            <person name="Selengut J.D."/>
            <person name="Sanka R."/>
            <person name="DePew J."/>
            <person name="Purushe J."/>
            <person name="Tulsiani S.M."/>
            <person name="Graham G.C."/>
            <person name="Burns M.-A."/>
            <person name="Dohnt M.F."/>
            <person name="Smythe L.D."/>
            <person name="McKay D.B."/>
            <person name="Craig S.B."/>
            <person name="Vinetz J.M."/>
            <person name="Sutton G.G."/>
            <person name="Nierman W.C."/>
            <person name="Fouts D.E."/>
        </authorList>
    </citation>
    <scope>NUCLEOTIDE SEQUENCE [LARGE SCALE GENOMIC DNA]</scope>
    <source>
        <strain evidence="1 2">LT2116</strain>
    </source>
</reference>
<dbReference type="Proteomes" id="UP000011770">
    <property type="component" value="Unassembled WGS sequence"/>
</dbReference>
<name>M3FJ53_9LEPT</name>
<proteinExistence type="predicted"/>
<dbReference type="EMBL" id="AHOR02000051">
    <property type="protein sequence ID" value="EMF80482.1"/>
    <property type="molecule type" value="Genomic_DNA"/>
</dbReference>
<evidence type="ECO:0008006" key="3">
    <source>
        <dbReference type="Google" id="ProtNLM"/>
    </source>
</evidence>
<organism evidence="1 2">
    <name type="scientific">Leptospira weilii serovar Topaz str. LT2116</name>
    <dbReference type="NCBI Taxonomy" id="1088540"/>
    <lineage>
        <taxon>Bacteria</taxon>
        <taxon>Pseudomonadati</taxon>
        <taxon>Spirochaetota</taxon>
        <taxon>Spirochaetia</taxon>
        <taxon>Leptospirales</taxon>
        <taxon>Leptospiraceae</taxon>
        <taxon>Leptospira</taxon>
    </lineage>
</organism>
<comment type="caution">
    <text evidence="1">The sequence shown here is derived from an EMBL/GenBank/DDBJ whole genome shotgun (WGS) entry which is preliminary data.</text>
</comment>
<evidence type="ECO:0000313" key="2">
    <source>
        <dbReference type="Proteomes" id="UP000011770"/>
    </source>
</evidence>
<accession>M3FJ53</accession>
<protein>
    <recommendedName>
        <fullName evidence="3">PF09926 repeat protein</fullName>
    </recommendedName>
</protein>
<dbReference type="AlphaFoldDB" id="M3FJ53"/>
<sequence>METSKKSKKGYALGEAVRDKVTGQKMYVDAAWSPEIKCVYYNTSMDELIKVEVPYEDLEKIMDLDFNAKF</sequence>
<gene>
    <name evidence="1" type="ORF">LEP1GSC188_0001</name>
</gene>
<evidence type="ECO:0000313" key="1">
    <source>
        <dbReference type="EMBL" id="EMF80482.1"/>
    </source>
</evidence>